<dbReference type="EMBL" id="JBHSAM010000033">
    <property type="protein sequence ID" value="MFC4102406.1"/>
    <property type="molecule type" value="Genomic_DNA"/>
</dbReference>
<comment type="caution">
    <text evidence="4">The sequence shown here is derived from an EMBL/GenBank/DDBJ whole genome shotgun (WGS) entry which is preliminary data.</text>
</comment>
<sequence length="337" mass="37452">MHQRTLGALTGSPVLKRHPLNPILAPKDVPYGPAMVFNAGVTKYEGKYVMVFRNDYGDAAKETIEPHSTTNLGLAVSDDGVHWRAAATPCWQWEDDEVVRVYDPRLTVIEGRCYMCFAVDTKHGLRGGIAVTDDFASFDVLSLSVPDNRNMVLFPDRIGGQYVRLERPMPVYSRGGGDRFDMWMSDSPDLRYWGNAKLLLAVEQVPFANDKIGPGAPPIRTEKGYLTTFHAVDIDRKRGKNGWEERWQKRYTAGIMLLDLNDPSRIIGMSDTPLLVPEAPYETSGGFRNDVVFPGGMILEDSGEVKIYYGSADTMECLASAHVDDLLKLCLEGGGVR</sequence>
<dbReference type="Gene3D" id="2.115.10.20">
    <property type="entry name" value="Glycosyl hydrolase domain, family 43"/>
    <property type="match status" value="1"/>
</dbReference>
<dbReference type="PANTHER" id="PTHR34106:SF5">
    <property type="entry name" value="GLYCOSIDASE"/>
    <property type="match status" value="1"/>
</dbReference>
<reference evidence="5" key="1">
    <citation type="journal article" date="2019" name="Int. J. Syst. Evol. Microbiol.">
        <title>The Global Catalogue of Microorganisms (GCM) 10K type strain sequencing project: providing services to taxonomists for standard genome sequencing and annotation.</title>
        <authorList>
            <consortium name="The Broad Institute Genomics Platform"/>
            <consortium name="The Broad Institute Genome Sequencing Center for Infectious Disease"/>
            <person name="Wu L."/>
            <person name="Ma J."/>
        </authorList>
    </citation>
    <scope>NUCLEOTIDE SEQUENCE [LARGE SCALE GENOMIC DNA]</scope>
    <source>
        <strain evidence="5">IBRC-M 10987</strain>
    </source>
</reference>
<dbReference type="PANTHER" id="PTHR34106">
    <property type="entry name" value="GLYCOSIDASE"/>
    <property type="match status" value="1"/>
</dbReference>
<dbReference type="InterPro" id="IPR023296">
    <property type="entry name" value="Glyco_hydro_beta-prop_sf"/>
</dbReference>
<dbReference type="Pfam" id="PF04041">
    <property type="entry name" value="Glyco_hydro_130"/>
    <property type="match status" value="1"/>
</dbReference>
<organism evidence="4 5">
    <name type="scientific">Paenibacillus xanthanilyticus</name>
    <dbReference type="NCBI Taxonomy" id="1783531"/>
    <lineage>
        <taxon>Bacteria</taxon>
        <taxon>Bacillati</taxon>
        <taxon>Bacillota</taxon>
        <taxon>Bacilli</taxon>
        <taxon>Bacillales</taxon>
        <taxon>Paenibacillaceae</taxon>
        <taxon>Paenibacillus</taxon>
    </lineage>
</organism>
<name>A0ABV8K8M4_9BACL</name>
<evidence type="ECO:0000256" key="2">
    <source>
        <dbReference type="ARBA" id="ARBA00022679"/>
    </source>
</evidence>
<comment type="similarity">
    <text evidence="3">Belongs to the glycosyl hydrolase 130 family.</text>
</comment>
<accession>A0ABV8K8M4</accession>
<dbReference type="Proteomes" id="UP001595715">
    <property type="component" value="Unassembled WGS sequence"/>
</dbReference>
<keyword evidence="2" id="KW-0808">Transferase</keyword>
<evidence type="ECO:0000256" key="3">
    <source>
        <dbReference type="ARBA" id="ARBA00024356"/>
    </source>
</evidence>
<protein>
    <submittedName>
        <fullName evidence="4">Glycoside hydrolase family 130 protein</fullName>
    </submittedName>
</protein>
<keyword evidence="4" id="KW-0378">Hydrolase</keyword>
<dbReference type="InterPro" id="IPR007184">
    <property type="entry name" value="Mannoside_phosphorylase"/>
</dbReference>
<dbReference type="PIRSF" id="PIRSF016202">
    <property type="entry name" value="PH1107"/>
    <property type="match status" value="1"/>
</dbReference>
<dbReference type="SUPFAM" id="SSF75005">
    <property type="entry name" value="Arabinanase/levansucrase/invertase"/>
    <property type="match status" value="1"/>
</dbReference>
<keyword evidence="1" id="KW-0328">Glycosyltransferase</keyword>
<dbReference type="CDD" id="cd08993">
    <property type="entry name" value="GH130"/>
    <property type="match status" value="1"/>
</dbReference>
<proteinExistence type="inferred from homology"/>
<dbReference type="GO" id="GO:0016787">
    <property type="term" value="F:hydrolase activity"/>
    <property type="evidence" value="ECO:0007669"/>
    <property type="project" value="UniProtKB-KW"/>
</dbReference>
<gene>
    <name evidence="4" type="ORF">ACFOZ8_22575</name>
</gene>
<evidence type="ECO:0000313" key="4">
    <source>
        <dbReference type="EMBL" id="MFC4102406.1"/>
    </source>
</evidence>
<keyword evidence="5" id="KW-1185">Reference proteome</keyword>
<evidence type="ECO:0000256" key="1">
    <source>
        <dbReference type="ARBA" id="ARBA00022676"/>
    </source>
</evidence>
<evidence type="ECO:0000313" key="5">
    <source>
        <dbReference type="Proteomes" id="UP001595715"/>
    </source>
</evidence>
<dbReference type="RefSeq" id="WP_377721024.1">
    <property type="nucleotide sequence ID" value="NZ_JBHSAM010000033.1"/>
</dbReference>